<proteinExistence type="predicted"/>
<dbReference type="PRINTS" id="PR00364">
    <property type="entry name" value="DISEASERSIST"/>
</dbReference>
<sequence length="494" mass="57258">MTEAAGPVWRAIQTVCGIACNYATYVHDLKDNVPALRAEMYMLREKEAYVKQLVRSKEAPHLVQAQAVKEWLHRVHQLYTSIDEVMAEAQEEIDHRLYRCCFPKYCCSFTRVGKKVNKKLEEVKQAIREGDFKEVVERRAFIPAVEIPQPKTFGLDELSDDIFSCIRDPDIFCYGICGLPGRGKTTILTKIHNMFCHQFHDFDKVIWVDRLDDKLIFHEIMRRKLEIPDEEWRRSTRYRESLILHYARMKRCILLVDDLELNDLGTIVQWGFPCGHDFKILFTSSLERRCRVVAQKTFSLELMPRKDARLLFVLHARQDLKVSPSIRLHSINNACGRLPLAIVTLGRLLAGQPPQEWERIYKVLKEISLPDEFPPMFPAVQVTYNALPNEIARACFRYFSMFPEASNIHKQEIFDLWYAEGFLGGDGNGDTYSSIDGSPGEYDIVETRLRGEIILGFLKQVGLLEDGQSEGSIKMRKAIQDVALWFEREKGQMR</sequence>
<keyword evidence="2" id="KW-0677">Repeat</keyword>
<dbReference type="OrthoDB" id="664960at2759"/>
<dbReference type="Pfam" id="PF00931">
    <property type="entry name" value="NB-ARC"/>
    <property type="match status" value="1"/>
</dbReference>
<keyword evidence="3" id="KW-0547">Nucleotide-binding</keyword>
<dbReference type="Gene3D" id="1.10.8.430">
    <property type="entry name" value="Helical domain of apoptotic protease-activating factors"/>
    <property type="match status" value="1"/>
</dbReference>
<keyword evidence="4" id="KW-0611">Plant defense</keyword>
<reference evidence="7" key="2">
    <citation type="journal article" date="2023" name="Plants (Basel)">
        <title>Annotation of the Turnera subulata (Passifloraceae) Draft Genome Reveals the S-Locus Evolved after the Divergence of Turneroideae from Passifloroideae in a Stepwise Manner.</title>
        <authorList>
            <person name="Henning P.M."/>
            <person name="Roalson E.H."/>
            <person name="Mir W."/>
            <person name="McCubbin A.G."/>
            <person name="Shore J.S."/>
        </authorList>
    </citation>
    <scope>NUCLEOTIDE SEQUENCE</scope>
    <source>
        <strain evidence="7">F60SS</strain>
    </source>
</reference>
<evidence type="ECO:0000256" key="5">
    <source>
        <dbReference type="ARBA" id="ARBA00022840"/>
    </source>
</evidence>
<dbReference type="PANTHER" id="PTHR33463:SF209">
    <property type="entry name" value="DISEASE RESISTANCE PROTEIN RPS2-LIKE"/>
    <property type="match status" value="1"/>
</dbReference>
<evidence type="ECO:0000256" key="2">
    <source>
        <dbReference type="ARBA" id="ARBA00022737"/>
    </source>
</evidence>
<evidence type="ECO:0000256" key="3">
    <source>
        <dbReference type="ARBA" id="ARBA00022741"/>
    </source>
</evidence>
<dbReference type="InterPro" id="IPR050905">
    <property type="entry name" value="Plant_NBS-LRR"/>
</dbReference>
<keyword evidence="8" id="KW-1185">Reference proteome</keyword>
<reference evidence="7" key="1">
    <citation type="submission" date="2022-02" db="EMBL/GenBank/DDBJ databases">
        <authorList>
            <person name="Henning P.M."/>
            <person name="McCubbin A.G."/>
            <person name="Shore J.S."/>
        </authorList>
    </citation>
    <scope>NUCLEOTIDE SEQUENCE</scope>
    <source>
        <strain evidence="7">F60SS</strain>
        <tissue evidence="7">Leaves</tissue>
    </source>
</reference>
<dbReference type="AlphaFoldDB" id="A0A9Q0FQ63"/>
<evidence type="ECO:0000256" key="1">
    <source>
        <dbReference type="ARBA" id="ARBA00022614"/>
    </source>
</evidence>
<evidence type="ECO:0000259" key="6">
    <source>
        <dbReference type="Pfam" id="PF00931"/>
    </source>
</evidence>
<protein>
    <recommendedName>
        <fullName evidence="6">NB-ARC domain-containing protein</fullName>
    </recommendedName>
</protein>
<organism evidence="7 8">
    <name type="scientific">Turnera subulata</name>
    <dbReference type="NCBI Taxonomy" id="218843"/>
    <lineage>
        <taxon>Eukaryota</taxon>
        <taxon>Viridiplantae</taxon>
        <taxon>Streptophyta</taxon>
        <taxon>Embryophyta</taxon>
        <taxon>Tracheophyta</taxon>
        <taxon>Spermatophyta</taxon>
        <taxon>Magnoliopsida</taxon>
        <taxon>eudicotyledons</taxon>
        <taxon>Gunneridae</taxon>
        <taxon>Pentapetalae</taxon>
        <taxon>rosids</taxon>
        <taxon>fabids</taxon>
        <taxon>Malpighiales</taxon>
        <taxon>Passifloraceae</taxon>
        <taxon>Turnera</taxon>
    </lineage>
</organism>
<dbReference type="InterPro" id="IPR036388">
    <property type="entry name" value="WH-like_DNA-bd_sf"/>
</dbReference>
<dbReference type="GO" id="GO:0006952">
    <property type="term" value="P:defense response"/>
    <property type="evidence" value="ECO:0007669"/>
    <property type="project" value="UniProtKB-KW"/>
</dbReference>
<dbReference type="Gene3D" id="3.40.50.300">
    <property type="entry name" value="P-loop containing nucleotide triphosphate hydrolases"/>
    <property type="match status" value="1"/>
</dbReference>
<dbReference type="PANTHER" id="PTHR33463">
    <property type="entry name" value="NB-ARC DOMAIN-CONTAINING PROTEIN-RELATED"/>
    <property type="match status" value="1"/>
</dbReference>
<dbReference type="EMBL" id="JAKUCV010004700">
    <property type="protein sequence ID" value="KAJ4834426.1"/>
    <property type="molecule type" value="Genomic_DNA"/>
</dbReference>
<comment type="caution">
    <text evidence="7">The sequence shown here is derived from an EMBL/GenBank/DDBJ whole genome shotgun (WGS) entry which is preliminary data.</text>
</comment>
<keyword evidence="5" id="KW-0067">ATP-binding</keyword>
<evidence type="ECO:0000313" key="8">
    <source>
        <dbReference type="Proteomes" id="UP001141552"/>
    </source>
</evidence>
<dbReference type="InterPro" id="IPR042197">
    <property type="entry name" value="Apaf_helical"/>
</dbReference>
<dbReference type="Proteomes" id="UP001141552">
    <property type="component" value="Unassembled WGS sequence"/>
</dbReference>
<dbReference type="SUPFAM" id="SSF52540">
    <property type="entry name" value="P-loop containing nucleoside triphosphate hydrolases"/>
    <property type="match status" value="1"/>
</dbReference>
<gene>
    <name evidence="7" type="ORF">Tsubulata_047667</name>
</gene>
<feature type="domain" description="NB-ARC" evidence="6">
    <location>
        <begin position="173"/>
        <end position="313"/>
    </location>
</feature>
<keyword evidence="1" id="KW-0433">Leucine-rich repeat</keyword>
<dbReference type="InterPro" id="IPR027417">
    <property type="entry name" value="P-loop_NTPase"/>
</dbReference>
<dbReference type="InterPro" id="IPR002182">
    <property type="entry name" value="NB-ARC"/>
</dbReference>
<dbReference type="Gene3D" id="1.10.10.10">
    <property type="entry name" value="Winged helix-like DNA-binding domain superfamily/Winged helix DNA-binding domain"/>
    <property type="match status" value="1"/>
</dbReference>
<evidence type="ECO:0000256" key="4">
    <source>
        <dbReference type="ARBA" id="ARBA00022821"/>
    </source>
</evidence>
<dbReference type="GO" id="GO:0005524">
    <property type="term" value="F:ATP binding"/>
    <property type="evidence" value="ECO:0007669"/>
    <property type="project" value="UniProtKB-KW"/>
</dbReference>
<accession>A0A9Q0FQ63</accession>
<name>A0A9Q0FQ63_9ROSI</name>
<dbReference type="GO" id="GO:0043531">
    <property type="term" value="F:ADP binding"/>
    <property type="evidence" value="ECO:0007669"/>
    <property type="project" value="InterPro"/>
</dbReference>
<evidence type="ECO:0000313" key="7">
    <source>
        <dbReference type="EMBL" id="KAJ4834426.1"/>
    </source>
</evidence>